<dbReference type="GO" id="GO:0005615">
    <property type="term" value="C:extracellular space"/>
    <property type="evidence" value="ECO:0007669"/>
    <property type="project" value="TreeGrafter"/>
</dbReference>
<evidence type="ECO:0000313" key="3">
    <source>
        <dbReference type="EMBL" id="TBN13765.1"/>
    </source>
</evidence>
<dbReference type="InterPro" id="IPR036378">
    <property type="entry name" value="FAS1_dom_sf"/>
</dbReference>
<dbReference type="InterPro" id="IPR000782">
    <property type="entry name" value="FAS1_domain"/>
</dbReference>
<organism evidence="3 4">
    <name type="scientific">Hyunsoonleella pacifica</name>
    <dbReference type="NCBI Taxonomy" id="1080224"/>
    <lineage>
        <taxon>Bacteria</taxon>
        <taxon>Pseudomonadati</taxon>
        <taxon>Bacteroidota</taxon>
        <taxon>Flavobacteriia</taxon>
        <taxon>Flavobacteriales</taxon>
        <taxon>Flavobacteriaceae</taxon>
    </lineage>
</organism>
<name>A0A4Q9FK48_9FLAO</name>
<proteinExistence type="predicted"/>
<evidence type="ECO:0000313" key="4">
    <source>
        <dbReference type="Proteomes" id="UP000292372"/>
    </source>
</evidence>
<evidence type="ECO:0000259" key="2">
    <source>
        <dbReference type="PROSITE" id="PS50213"/>
    </source>
</evidence>
<dbReference type="Pfam" id="PF02469">
    <property type="entry name" value="Fasciclin"/>
    <property type="match status" value="3"/>
</dbReference>
<feature type="domain" description="FAS1" evidence="2">
    <location>
        <begin position="38"/>
        <end position="179"/>
    </location>
</feature>
<gene>
    <name evidence="3" type="ORF">EYD46_14820</name>
</gene>
<dbReference type="PANTHER" id="PTHR10900:SF77">
    <property type="entry name" value="FI19380P1"/>
    <property type="match status" value="1"/>
</dbReference>
<feature type="chain" id="PRO_5020473897" evidence="1">
    <location>
        <begin position="26"/>
        <end position="469"/>
    </location>
</feature>
<evidence type="ECO:0000256" key="1">
    <source>
        <dbReference type="SAM" id="SignalP"/>
    </source>
</evidence>
<feature type="domain" description="FAS1" evidence="2">
    <location>
        <begin position="181"/>
        <end position="314"/>
    </location>
</feature>
<feature type="signal peptide" evidence="1">
    <location>
        <begin position="1"/>
        <end position="25"/>
    </location>
</feature>
<accession>A0A4Q9FK48</accession>
<dbReference type="SMART" id="SM00554">
    <property type="entry name" value="FAS1"/>
    <property type="match status" value="3"/>
</dbReference>
<protein>
    <submittedName>
        <fullName evidence="3">Fasciclin domain-containing protein</fullName>
    </submittedName>
</protein>
<dbReference type="PROSITE" id="PS50213">
    <property type="entry name" value="FAS1"/>
    <property type="match status" value="3"/>
</dbReference>
<dbReference type="Gene3D" id="2.30.180.10">
    <property type="entry name" value="FAS1 domain"/>
    <property type="match status" value="3"/>
</dbReference>
<dbReference type="AlphaFoldDB" id="A0A4Q9FK48"/>
<sequence>MKMNRINAKIVSCFLTLFLVLSCTNDRNSSDIPTGPTPSTISELVFVNTRLSLLTEALDRTGLLQTLDIEGPFTLFAPPNEVFEQFLRENSYTDLSEVPVDLLRNILLNHVIDGEFVITDLFSLSIKTLATQNNSDLNLSMLIDDSSGGFIINGEVSIDINNFDVRASNGIIHIVDGVINLPTVATLVNANPNLTALAGVLPSELINTLSSESNFTLLAPNDNAFANTSEIPSGDTLANLLSNHVINDNLSSTDFVAMGPTYSKSMGTYLDTNSLSLYHRIDDNDDLVFNGISKVQQADIVATNGIIHIVDEVVAIPTVVTFATADPDFSTLVSALTTLTPETSFVDILSRTETNNGDMINPPFTVFAPTNMAFDAITVPEEGVLTEVLLHHVASEVNITSGTSTQNGSSTVSTLEGDNLIITLPGTDSNIADVTDGSGNTDLGIIKVDIQAGNGIIHVLNKVAIPNLD</sequence>
<dbReference type="Proteomes" id="UP000292372">
    <property type="component" value="Unassembled WGS sequence"/>
</dbReference>
<comment type="caution">
    <text evidence="3">The sequence shown here is derived from an EMBL/GenBank/DDBJ whole genome shotgun (WGS) entry which is preliminary data.</text>
</comment>
<dbReference type="SUPFAM" id="SSF82153">
    <property type="entry name" value="FAS1 domain"/>
    <property type="match status" value="3"/>
</dbReference>
<dbReference type="PANTHER" id="PTHR10900">
    <property type="entry name" value="PERIOSTIN-RELATED"/>
    <property type="match status" value="1"/>
</dbReference>
<dbReference type="EMBL" id="SIRS01000006">
    <property type="protein sequence ID" value="TBN13765.1"/>
    <property type="molecule type" value="Genomic_DNA"/>
</dbReference>
<dbReference type="PROSITE" id="PS51257">
    <property type="entry name" value="PROKAR_LIPOPROTEIN"/>
    <property type="match status" value="1"/>
</dbReference>
<keyword evidence="1" id="KW-0732">Signal</keyword>
<feature type="domain" description="FAS1" evidence="2">
    <location>
        <begin position="316"/>
        <end position="464"/>
    </location>
</feature>
<dbReference type="OrthoDB" id="9800666at2"/>
<reference evidence="3 4" key="1">
    <citation type="journal article" date="2015" name="Int. J. Syst. Evol. Microbiol.">
        <title>Hyunsoonleella pacifica sp. nov., isolated from seawater of South Pacific Gyre.</title>
        <authorList>
            <person name="Gao X."/>
            <person name="Zhang Z."/>
            <person name="Dai X."/>
            <person name="Zhang X.H."/>
        </authorList>
    </citation>
    <scope>NUCLEOTIDE SEQUENCE [LARGE SCALE GENOMIC DNA]</scope>
    <source>
        <strain evidence="3 4">SW033</strain>
    </source>
</reference>
<dbReference type="InterPro" id="IPR050904">
    <property type="entry name" value="Adhesion/Biosynth-related"/>
</dbReference>
<keyword evidence="4" id="KW-1185">Reference proteome</keyword>